<dbReference type="InterPro" id="IPR014490">
    <property type="entry name" value="Dps-like"/>
</dbReference>
<feature type="binding site" evidence="3">
    <location>
        <position position="172"/>
    </location>
    <ligand>
        <name>Fe cation</name>
        <dbReference type="ChEBI" id="CHEBI:24875"/>
    </ligand>
</feature>
<keyword evidence="1" id="KW-0409">Iron storage</keyword>
<evidence type="ECO:0000313" key="5">
    <source>
        <dbReference type="EMBL" id="NVN39166.1"/>
    </source>
</evidence>
<dbReference type="InterPro" id="IPR012347">
    <property type="entry name" value="Ferritin-like"/>
</dbReference>
<evidence type="ECO:0000313" key="6">
    <source>
        <dbReference type="Proteomes" id="UP000585665"/>
    </source>
</evidence>
<dbReference type="SUPFAM" id="SSF47240">
    <property type="entry name" value="Ferritin-like"/>
    <property type="match status" value="1"/>
</dbReference>
<feature type="binding site" evidence="3">
    <location>
        <position position="175"/>
    </location>
    <ligand>
        <name>Fe cation</name>
        <dbReference type="ChEBI" id="CHEBI:24875"/>
    </ligand>
</feature>
<comment type="caution">
    <text evidence="5">The sequence shown here is derived from an EMBL/GenBank/DDBJ whole genome shotgun (WGS) entry which is preliminary data.</text>
</comment>
<dbReference type="GO" id="GO:0006879">
    <property type="term" value="P:intracellular iron ion homeostasis"/>
    <property type="evidence" value="ECO:0007669"/>
    <property type="project" value="UniProtKB-KW"/>
</dbReference>
<sequence length="193" mass="21565">MPDTAVRAHTKPDAFLSDVTTLRERARKSLDNGAVTPTYEGDKDKAIELLQNVLATEIVCVLRYTMHSISVEGLSSQSVAEEFAEHAKDERQHVMAAAERIDQLGGIPNFNPEGLASRSATEYGQPGTLVEMVKQDLIAERIAIDHYRELIRYFGDKDPTTRIMLEGFLADEEDHATDMHDLLVSHEGRPFLD</sequence>
<accession>A0A850PA20</accession>
<dbReference type="GO" id="GO:0004322">
    <property type="term" value="F:ferroxidase activity"/>
    <property type="evidence" value="ECO:0007669"/>
    <property type="project" value="TreeGrafter"/>
</dbReference>
<dbReference type="PANTHER" id="PTHR30295">
    <property type="entry name" value="BACTERIOFERRITIN"/>
    <property type="match status" value="1"/>
</dbReference>
<feature type="binding site" evidence="3">
    <location>
        <position position="93"/>
    </location>
    <ligand>
        <name>Fe cation</name>
        <dbReference type="ChEBI" id="CHEBI:24875"/>
    </ligand>
</feature>
<dbReference type="GO" id="GO:0020037">
    <property type="term" value="F:heme binding"/>
    <property type="evidence" value="ECO:0007669"/>
    <property type="project" value="TreeGrafter"/>
</dbReference>
<evidence type="ECO:0000259" key="4">
    <source>
        <dbReference type="PROSITE" id="PS50905"/>
    </source>
</evidence>
<dbReference type="PROSITE" id="PS50905">
    <property type="entry name" value="FERRITIN_LIKE"/>
    <property type="match status" value="1"/>
</dbReference>
<dbReference type="GO" id="GO:0008199">
    <property type="term" value="F:ferric iron binding"/>
    <property type="evidence" value="ECO:0007669"/>
    <property type="project" value="InterPro"/>
</dbReference>
<keyword evidence="3" id="KW-0479">Metal-binding</keyword>
<dbReference type="EMBL" id="JABXXR010000003">
    <property type="protein sequence ID" value="NVN39166.1"/>
    <property type="molecule type" value="Genomic_DNA"/>
</dbReference>
<dbReference type="GO" id="GO:0005829">
    <property type="term" value="C:cytosol"/>
    <property type="evidence" value="ECO:0007669"/>
    <property type="project" value="TreeGrafter"/>
</dbReference>
<proteinExistence type="predicted"/>
<evidence type="ECO:0000256" key="3">
    <source>
        <dbReference type="PIRSR" id="PIRSR018063-50"/>
    </source>
</evidence>
<dbReference type="InterPro" id="IPR008331">
    <property type="entry name" value="Ferritin_DPS_dom"/>
</dbReference>
<keyword evidence="2 3" id="KW-0408">Iron</keyword>
<dbReference type="PIRSF" id="PIRSF018063">
    <property type="entry name" value="Ferrtn_UCP018063"/>
    <property type="match status" value="1"/>
</dbReference>
<dbReference type="CDD" id="cd00657">
    <property type="entry name" value="Ferritin_like"/>
    <property type="match status" value="1"/>
</dbReference>
<dbReference type="PANTHER" id="PTHR30295:SF1">
    <property type="entry name" value="DNA PROTECTION DURING STARVATION PROTEIN"/>
    <property type="match status" value="1"/>
</dbReference>
<evidence type="ECO:0000256" key="2">
    <source>
        <dbReference type="ARBA" id="ARBA00023004"/>
    </source>
</evidence>
<dbReference type="InterPro" id="IPR009040">
    <property type="entry name" value="Ferritin-like_diiron"/>
</dbReference>
<dbReference type="RefSeq" id="WP_176612183.1">
    <property type="nucleotide sequence ID" value="NZ_JABXXR010000003.1"/>
</dbReference>
<dbReference type="Gene3D" id="1.20.1260.10">
    <property type="match status" value="1"/>
</dbReference>
<gene>
    <name evidence="5" type="ORF">HUK82_01115</name>
</gene>
<name>A0A850PA20_9PROT</name>
<dbReference type="Pfam" id="PF00210">
    <property type="entry name" value="Ferritin"/>
    <property type="match status" value="1"/>
</dbReference>
<dbReference type="Proteomes" id="UP000585665">
    <property type="component" value="Unassembled WGS sequence"/>
</dbReference>
<reference evidence="5 6" key="1">
    <citation type="submission" date="2020-06" db="EMBL/GenBank/DDBJ databases">
        <title>Description of novel acetic acid bacteria.</title>
        <authorList>
            <person name="Sombolestani A."/>
        </authorList>
    </citation>
    <scope>NUCLEOTIDE SEQUENCE [LARGE SCALE GENOMIC DNA]</scope>
    <source>
        <strain evidence="5 6">LMG 27010</strain>
    </source>
</reference>
<feature type="domain" description="Ferritin-like diiron" evidence="4">
    <location>
        <begin position="40"/>
        <end position="190"/>
    </location>
</feature>
<keyword evidence="6" id="KW-1185">Reference proteome</keyword>
<dbReference type="InterPro" id="IPR009078">
    <property type="entry name" value="Ferritin-like_SF"/>
</dbReference>
<evidence type="ECO:0000256" key="1">
    <source>
        <dbReference type="ARBA" id="ARBA00022434"/>
    </source>
</evidence>
<feature type="binding site" evidence="3">
    <location>
        <position position="57"/>
    </location>
    <ligand>
        <name>Fe cation</name>
        <dbReference type="ChEBI" id="CHEBI:24875"/>
    </ligand>
</feature>
<protein>
    <submittedName>
        <fullName evidence="5">Ferritin-like domain-containing protein</fullName>
    </submittedName>
</protein>
<dbReference type="AlphaFoldDB" id="A0A850PA20"/>
<organism evidence="5 6">
    <name type="scientific">Ameyamaea chiangmaiensis</name>
    <dbReference type="NCBI Taxonomy" id="442969"/>
    <lineage>
        <taxon>Bacteria</taxon>
        <taxon>Pseudomonadati</taxon>
        <taxon>Pseudomonadota</taxon>
        <taxon>Alphaproteobacteria</taxon>
        <taxon>Acetobacterales</taxon>
        <taxon>Acetobacteraceae</taxon>
        <taxon>Ameyamaea</taxon>
    </lineage>
</organism>
<feature type="binding site" evidence="3">
    <location>
        <position position="140"/>
    </location>
    <ligand>
        <name>Fe cation</name>
        <dbReference type="ChEBI" id="CHEBI:24875"/>
    </ligand>
</feature>